<dbReference type="AlphaFoldDB" id="A0A1Q2D0Z8"/>
<dbReference type="Proteomes" id="UP000188235">
    <property type="component" value="Chromosome"/>
</dbReference>
<evidence type="ECO:0000313" key="3">
    <source>
        <dbReference type="EMBL" id="AQP52119.1"/>
    </source>
</evidence>
<dbReference type="EMBL" id="CP019607">
    <property type="protein sequence ID" value="AQP52119.1"/>
    <property type="molecule type" value="Genomic_DNA"/>
</dbReference>
<protein>
    <recommendedName>
        <fullName evidence="2">DUF8017 domain-containing protein</fullName>
    </recommendedName>
</protein>
<evidence type="ECO:0000259" key="2">
    <source>
        <dbReference type="Pfam" id="PF26056"/>
    </source>
</evidence>
<feature type="compositionally biased region" description="Basic and acidic residues" evidence="1">
    <location>
        <begin position="1"/>
        <end position="15"/>
    </location>
</feature>
<dbReference type="OrthoDB" id="3729502at2"/>
<dbReference type="InterPro" id="IPR058330">
    <property type="entry name" value="DUF8017"/>
</dbReference>
<feature type="region of interest" description="Disordered" evidence="1">
    <location>
        <begin position="1"/>
        <end position="80"/>
    </location>
</feature>
<dbReference type="STRING" id="399497.BW733_16135"/>
<proteinExistence type="predicted"/>
<gene>
    <name evidence="3" type="ORF">BW733_16135</name>
</gene>
<evidence type="ECO:0000256" key="1">
    <source>
        <dbReference type="SAM" id="MobiDB-lite"/>
    </source>
</evidence>
<reference evidence="3 4" key="1">
    <citation type="journal article" date="2008" name="Int. J. Syst. Evol. Microbiol.">
        <title>Tessaracoccus flavescens sp. nov., isolated from marine sediment.</title>
        <authorList>
            <person name="Lee D.W."/>
            <person name="Lee S.D."/>
        </authorList>
    </citation>
    <scope>NUCLEOTIDE SEQUENCE [LARGE SCALE GENOMIC DNA]</scope>
    <source>
        <strain evidence="3 4">SST-39T</strain>
    </source>
</reference>
<dbReference type="RefSeq" id="WP_077352038.1">
    <property type="nucleotide sequence ID" value="NZ_CP019607.1"/>
</dbReference>
<accession>A0A1Q2D0Z8</accession>
<dbReference type="KEGG" id="tfa:BW733_16135"/>
<organism evidence="3 4">
    <name type="scientific">Tessaracoccus flavescens</name>
    <dbReference type="NCBI Taxonomy" id="399497"/>
    <lineage>
        <taxon>Bacteria</taxon>
        <taxon>Bacillati</taxon>
        <taxon>Actinomycetota</taxon>
        <taxon>Actinomycetes</taxon>
        <taxon>Propionibacteriales</taxon>
        <taxon>Propionibacteriaceae</taxon>
        <taxon>Tessaracoccus</taxon>
    </lineage>
</organism>
<dbReference type="Pfam" id="PF26056">
    <property type="entry name" value="DUF8017"/>
    <property type="match status" value="1"/>
</dbReference>
<sequence>MAEDRAAGPDTRADHPGTASPAAQWSDLTGINPGYRPDDPQNSNPFATEPRESRPPVARPDATPEQAWPSAEPTPSELDGWVEVDGLSRGRYRIPAGWTYKDGLIMGYETMHQLVVGGEVSFDRDGQCQGDYWSAVLLQKVADTPADPADVTLQAARNWAQLRNTEWEGDYYEVPEPTLEPFTFDDGVEGSLATVSFVPMYSDEYSCNTPAIRCSVASRVDGAGFYSMVAISHIGDPESLPQASERQILATLATPR</sequence>
<name>A0A1Q2D0Z8_9ACTN</name>
<keyword evidence="4" id="KW-1185">Reference proteome</keyword>
<evidence type="ECO:0000313" key="4">
    <source>
        <dbReference type="Proteomes" id="UP000188235"/>
    </source>
</evidence>
<feature type="domain" description="DUF8017" evidence="2">
    <location>
        <begin position="79"/>
        <end position="252"/>
    </location>
</feature>